<dbReference type="GO" id="GO:0008061">
    <property type="term" value="F:chitin binding"/>
    <property type="evidence" value="ECO:0007669"/>
    <property type="project" value="UniProtKB-UniRule"/>
</dbReference>
<dbReference type="Proteomes" id="UP000726737">
    <property type="component" value="Unassembled WGS sequence"/>
</dbReference>
<dbReference type="InterPro" id="IPR011043">
    <property type="entry name" value="Gal_Oxase/kelch_b-propeller"/>
</dbReference>
<comment type="caution">
    <text evidence="2">Lacks conserved residue(s) required for the propagation of feature annotation.</text>
</comment>
<feature type="chain" id="PRO_5040369192" description="Chitin-binding type-1 domain-containing protein" evidence="4">
    <location>
        <begin position="28"/>
        <end position="620"/>
    </location>
</feature>
<dbReference type="AlphaFoldDB" id="A0A9P6U820"/>
<feature type="domain" description="Chitin-binding type-1" evidence="5">
    <location>
        <begin position="27"/>
        <end position="74"/>
    </location>
</feature>
<keyword evidence="2" id="KW-0147">Chitin-binding</keyword>
<dbReference type="InterPro" id="IPR014756">
    <property type="entry name" value="Ig_E-set"/>
</dbReference>
<dbReference type="EMBL" id="JAAAJA010000080">
    <property type="protein sequence ID" value="KAG0263177.1"/>
    <property type="molecule type" value="Genomic_DNA"/>
</dbReference>
<proteinExistence type="predicted"/>
<name>A0A9P6U820_9FUNG</name>
<dbReference type="InterPro" id="IPR001002">
    <property type="entry name" value="Chitin-bd_1"/>
</dbReference>
<feature type="disulfide bond" evidence="2">
    <location>
        <begin position="44"/>
        <end position="58"/>
    </location>
</feature>
<dbReference type="OrthoDB" id="2019572at2759"/>
<dbReference type="InterPro" id="IPR013783">
    <property type="entry name" value="Ig-like_fold"/>
</dbReference>
<dbReference type="PANTHER" id="PTHR32208:SF21">
    <property type="entry name" value="LOW QUALITY PROTEIN: ALDEHYDE OXIDASE GLOX-LIKE"/>
    <property type="match status" value="1"/>
</dbReference>
<dbReference type="CDD" id="cd02851">
    <property type="entry name" value="E_set_GO_C"/>
    <property type="match status" value="1"/>
</dbReference>
<accession>A0A9P6U820</accession>
<reference evidence="6" key="1">
    <citation type="journal article" date="2020" name="Fungal Divers.">
        <title>Resolving the Mortierellaceae phylogeny through synthesis of multi-gene phylogenetics and phylogenomics.</title>
        <authorList>
            <person name="Vandepol N."/>
            <person name="Liber J."/>
            <person name="Desiro A."/>
            <person name="Na H."/>
            <person name="Kennedy M."/>
            <person name="Barry K."/>
            <person name="Grigoriev I.V."/>
            <person name="Miller A.N."/>
            <person name="O'Donnell K."/>
            <person name="Stajich J.E."/>
            <person name="Bonito G."/>
        </authorList>
    </citation>
    <scope>NUCLEOTIDE SEQUENCE</scope>
    <source>
        <strain evidence="6">KOD948</strain>
    </source>
</reference>
<gene>
    <name evidence="6" type="ORF">BG011_009180</name>
</gene>
<keyword evidence="1 4" id="KW-0732">Signal</keyword>
<feature type="disulfide bond" evidence="2">
    <location>
        <begin position="30"/>
        <end position="45"/>
    </location>
</feature>
<organism evidence="6 7">
    <name type="scientific">Mortierella polycephala</name>
    <dbReference type="NCBI Taxonomy" id="41804"/>
    <lineage>
        <taxon>Eukaryota</taxon>
        <taxon>Fungi</taxon>
        <taxon>Fungi incertae sedis</taxon>
        <taxon>Mucoromycota</taxon>
        <taxon>Mortierellomycotina</taxon>
        <taxon>Mortierellomycetes</taxon>
        <taxon>Mortierellales</taxon>
        <taxon>Mortierellaceae</taxon>
        <taxon>Mortierella</taxon>
    </lineage>
</organism>
<comment type="caution">
    <text evidence="6">The sequence shown here is derived from an EMBL/GenBank/DDBJ whole genome shotgun (WGS) entry which is preliminary data.</text>
</comment>
<keyword evidence="7" id="KW-1185">Reference proteome</keyword>
<dbReference type="PANTHER" id="PTHR32208">
    <property type="entry name" value="SECRETED PROTEIN-RELATED"/>
    <property type="match status" value="1"/>
</dbReference>
<dbReference type="SUPFAM" id="SSF50965">
    <property type="entry name" value="Galactose oxidase, central domain"/>
    <property type="match status" value="1"/>
</dbReference>
<dbReference type="Pfam" id="PF09118">
    <property type="entry name" value="GO-like_E_set"/>
    <property type="match status" value="1"/>
</dbReference>
<evidence type="ECO:0000256" key="2">
    <source>
        <dbReference type="PROSITE-ProRule" id="PRU00261"/>
    </source>
</evidence>
<sequence length="620" mass="67532">MAIIRKLGLVLAAATLLSLSIIAQVDAAACKYNNGKACPQEMPCCSAHGHCGNSILACGVGCDISASFNGHCARRSTAGNLSAGSHNNDNSNTGNGKSKPIPSLPKGAFKVVGETGVAAQHIALVTPTKMLIIDKAEANPAKLPSGTSAYNSEYDLLTNKYRVLEVQTNTFCSGGGFLPNGTMISAGGAESRRSRAFRTENGFQSLRMWNPCDDETCEWIENPQDRAWQMTGNRWYVSITSLPSGELLVLGGSNESLAINRLATNNPTWEIYPKPAGTPAADYKPTFMQFMVDALPNNLYPNAYSLPDGNIYIFANQKSMIFNVARNEVIKHMPDIPGGPRSYPLTGSHVLLPLDPAKNYAHEVLVCGGSEAQSQRAKAIQSCGRINLNDPDPQWEMDQMPTRRLMGDAVILADGKVMILNGCQTGYAGFRHGNDPVFTPVVYDPAASLGSRFTEWEPSNIARMYHSVAMLLPDGSVFVAGSNENSEVRLKDVPFPTEYRVEIFTPPYLSTDLARPEILTTIPAKMAYAQKINLTIDVKDKRKYEPEVTFMLGHKGFVTHSTHMSQRMTRLVGTKGKEEGTKITYEVEMPPNANLMPPGPHYIHVLNNGVPSLAFHFLLN</sequence>
<keyword evidence="2" id="KW-1015">Disulfide bond</keyword>
<dbReference type="Gene3D" id="2.60.40.10">
    <property type="entry name" value="Immunoglobulins"/>
    <property type="match status" value="1"/>
</dbReference>
<feature type="region of interest" description="Disordered" evidence="3">
    <location>
        <begin position="79"/>
        <end position="101"/>
    </location>
</feature>
<evidence type="ECO:0000313" key="6">
    <source>
        <dbReference type="EMBL" id="KAG0263177.1"/>
    </source>
</evidence>
<feature type="signal peptide" evidence="4">
    <location>
        <begin position="1"/>
        <end position="27"/>
    </location>
</feature>
<dbReference type="InterPro" id="IPR009880">
    <property type="entry name" value="Glyoxal_oxidase_N"/>
</dbReference>
<evidence type="ECO:0000256" key="1">
    <source>
        <dbReference type="ARBA" id="ARBA00022729"/>
    </source>
</evidence>
<dbReference type="CDD" id="cd00035">
    <property type="entry name" value="ChtBD1"/>
    <property type="match status" value="1"/>
</dbReference>
<evidence type="ECO:0000313" key="7">
    <source>
        <dbReference type="Proteomes" id="UP000726737"/>
    </source>
</evidence>
<dbReference type="Pfam" id="PF07250">
    <property type="entry name" value="Glyoxal_oxid_N"/>
    <property type="match status" value="1"/>
</dbReference>
<dbReference type="InterPro" id="IPR037293">
    <property type="entry name" value="Gal_Oxidase_central_sf"/>
</dbReference>
<evidence type="ECO:0000256" key="4">
    <source>
        <dbReference type="SAM" id="SignalP"/>
    </source>
</evidence>
<feature type="compositionally biased region" description="Polar residues" evidence="3">
    <location>
        <begin position="79"/>
        <end position="96"/>
    </location>
</feature>
<dbReference type="PROSITE" id="PS50941">
    <property type="entry name" value="CHIT_BIND_I_2"/>
    <property type="match status" value="1"/>
</dbReference>
<protein>
    <recommendedName>
        <fullName evidence="5">Chitin-binding type-1 domain-containing protein</fullName>
    </recommendedName>
</protein>
<dbReference type="Gene3D" id="2.130.10.80">
    <property type="entry name" value="Galactose oxidase/kelch, beta-propeller"/>
    <property type="match status" value="1"/>
</dbReference>
<evidence type="ECO:0000259" key="5">
    <source>
        <dbReference type="PROSITE" id="PS50941"/>
    </source>
</evidence>
<dbReference type="SUPFAM" id="SSF81296">
    <property type="entry name" value="E set domains"/>
    <property type="match status" value="1"/>
</dbReference>
<dbReference type="InterPro" id="IPR015202">
    <property type="entry name" value="GO-like_E_set"/>
</dbReference>
<evidence type="ECO:0000256" key="3">
    <source>
        <dbReference type="SAM" id="MobiDB-lite"/>
    </source>
</evidence>